<dbReference type="PROSITE" id="PS51118">
    <property type="entry name" value="HTH_HXLR"/>
    <property type="match status" value="1"/>
</dbReference>
<name>A0ABW8FH63_9ACTN</name>
<proteinExistence type="predicted"/>
<gene>
    <name evidence="5" type="ORF">ACIP2Z_20785</name>
</gene>
<dbReference type="EMBL" id="JBIVGG010000009">
    <property type="protein sequence ID" value="MFJ4081385.1"/>
    <property type="molecule type" value="Genomic_DNA"/>
</dbReference>
<dbReference type="PANTHER" id="PTHR33204">
    <property type="entry name" value="TRANSCRIPTIONAL REGULATOR, MARR FAMILY"/>
    <property type="match status" value="1"/>
</dbReference>
<dbReference type="Proteomes" id="UP001617511">
    <property type="component" value="Unassembled WGS sequence"/>
</dbReference>
<keyword evidence="2" id="KW-0238">DNA-binding</keyword>
<feature type="domain" description="HTH hxlR-type" evidence="4">
    <location>
        <begin position="9"/>
        <end position="100"/>
    </location>
</feature>
<sequence length="190" mass="21733">MDQRGLLTVKRRPARPAAARFWTLLVVRELMMGERHFNGILRGIPRMSRTMLSARLKRLESAGLVQRNDGEYQLTKAGENLAPVLRELGHWALESDPRGLRKEDLSPEVLTWDMHRRVVPHRLPEHPTMVELRFRGADTPHFLLAKRPGVQLCAEDGGFDIALHVDADLDALTRFWLGESTWDSLCGPNW</sequence>
<comment type="caution">
    <text evidence="5">The sequence shown here is derived from an EMBL/GenBank/DDBJ whole genome shotgun (WGS) entry which is preliminary data.</text>
</comment>
<accession>A0ABW8FH63</accession>
<evidence type="ECO:0000256" key="3">
    <source>
        <dbReference type="ARBA" id="ARBA00023163"/>
    </source>
</evidence>
<evidence type="ECO:0000313" key="5">
    <source>
        <dbReference type="EMBL" id="MFJ4081385.1"/>
    </source>
</evidence>
<protein>
    <submittedName>
        <fullName evidence="5">Winged helix-turn-helix transcriptional regulator</fullName>
    </submittedName>
</protein>
<dbReference type="InterPro" id="IPR036390">
    <property type="entry name" value="WH_DNA-bd_sf"/>
</dbReference>
<evidence type="ECO:0000256" key="1">
    <source>
        <dbReference type="ARBA" id="ARBA00023015"/>
    </source>
</evidence>
<dbReference type="PANTHER" id="PTHR33204:SF18">
    <property type="entry name" value="TRANSCRIPTIONAL REGULATORY PROTEIN"/>
    <property type="match status" value="1"/>
</dbReference>
<dbReference type="SUPFAM" id="SSF46785">
    <property type="entry name" value="Winged helix' DNA-binding domain"/>
    <property type="match status" value="1"/>
</dbReference>
<organism evidence="5 6">
    <name type="scientific">Streptomyces iakyrus</name>
    <dbReference type="NCBI Taxonomy" id="68219"/>
    <lineage>
        <taxon>Bacteria</taxon>
        <taxon>Bacillati</taxon>
        <taxon>Actinomycetota</taxon>
        <taxon>Actinomycetes</taxon>
        <taxon>Kitasatosporales</taxon>
        <taxon>Streptomycetaceae</taxon>
        <taxon>Streptomyces</taxon>
    </lineage>
</organism>
<keyword evidence="6" id="KW-1185">Reference proteome</keyword>
<evidence type="ECO:0000313" key="6">
    <source>
        <dbReference type="Proteomes" id="UP001617511"/>
    </source>
</evidence>
<keyword evidence="3" id="KW-0804">Transcription</keyword>
<dbReference type="InterPro" id="IPR036388">
    <property type="entry name" value="WH-like_DNA-bd_sf"/>
</dbReference>
<dbReference type="Gene3D" id="1.10.10.10">
    <property type="entry name" value="Winged helix-like DNA-binding domain superfamily/Winged helix DNA-binding domain"/>
    <property type="match status" value="1"/>
</dbReference>
<keyword evidence="1" id="KW-0805">Transcription regulation</keyword>
<dbReference type="InterPro" id="IPR002577">
    <property type="entry name" value="HTH_HxlR"/>
</dbReference>
<reference evidence="5 6" key="1">
    <citation type="submission" date="2024-10" db="EMBL/GenBank/DDBJ databases">
        <title>The Natural Products Discovery Center: Release of the First 8490 Sequenced Strains for Exploring Actinobacteria Biosynthetic Diversity.</title>
        <authorList>
            <person name="Kalkreuter E."/>
            <person name="Kautsar S.A."/>
            <person name="Yang D."/>
            <person name="Bader C.D."/>
            <person name="Teijaro C.N."/>
            <person name="Fluegel L."/>
            <person name="Davis C.M."/>
            <person name="Simpson J.R."/>
            <person name="Lauterbach L."/>
            <person name="Steele A.D."/>
            <person name="Gui C."/>
            <person name="Meng S."/>
            <person name="Li G."/>
            <person name="Viehrig K."/>
            <person name="Ye F."/>
            <person name="Su P."/>
            <person name="Kiefer A.F."/>
            <person name="Nichols A."/>
            <person name="Cepeda A.J."/>
            <person name="Yan W."/>
            <person name="Fan B."/>
            <person name="Jiang Y."/>
            <person name="Adhikari A."/>
            <person name="Zheng C.-J."/>
            <person name="Schuster L."/>
            <person name="Cowan T.M."/>
            <person name="Smanski M.J."/>
            <person name="Chevrette M.G."/>
            <person name="De Carvalho L.P.S."/>
            <person name="Shen B."/>
        </authorList>
    </citation>
    <scope>NUCLEOTIDE SEQUENCE [LARGE SCALE GENOMIC DNA]</scope>
    <source>
        <strain evidence="5 6">NPDC089932</strain>
    </source>
</reference>
<dbReference type="Pfam" id="PF01638">
    <property type="entry name" value="HxlR"/>
    <property type="match status" value="1"/>
</dbReference>
<evidence type="ECO:0000256" key="2">
    <source>
        <dbReference type="ARBA" id="ARBA00023125"/>
    </source>
</evidence>
<dbReference type="RefSeq" id="WP_402073255.1">
    <property type="nucleotide sequence ID" value="NZ_JBIVGG010000009.1"/>
</dbReference>
<evidence type="ECO:0000259" key="4">
    <source>
        <dbReference type="PROSITE" id="PS51118"/>
    </source>
</evidence>